<feature type="compositionally biased region" description="Polar residues" evidence="9">
    <location>
        <begin position="9"/>
        <end position="34"/>
    </location>
</feature>
<name>A0A8B8ZX96_PHODC</name>
<evidence type="ECO:0000256" key="1">
    <source>
        <dbReference type="ARBA" id="ARBA00012493"/>
    </source>
</evidence>
<dbReference type="GO" id="GO:0008233">
    <property type="term" value="F:peptidase activity"/>
    <property type="evidence" value="ECO:0007669"/>
    <property type="project" value="UniProtKB-KW"/>
</dbReference>
<evidence type="ECO:0000256" key="7">
    <source>
        <dbReference type="ARBA" id="ARBA00022801"/>
    </source>
</evidence>
<evidence type="ECO:0000313" key="12">
    <source>
        <dbReference type="RefSeq" id="XP_038978935.1"/>
    </source>
</evidence>
<evidence type="ECO:0000256" key="6">
    <source>
        <dbReference type="ARBA" id="ARBA00022759"/>
    </source>
</evidence>
<dbReference type="PROSITE" id="PS50878">
    <property type="entry name" value="RT_POL"/>
    <property type="match status" value="1"/>
</dbReference>
<dbReference type="OrthoDB" id="784533at2759"/>
<keyword evidence="6" id="KW-0255">Endonuclease</keyword>
<dbReference type="SUPFAM" id="SSF50630">
    <property type="entry name" value="Acid proteases"/>
    <property type="match status" value="1"/>
</dbReference>
<dbReference type="Pfam" id="PF17917">
    <property type="entry name" value="RT_RNaseH"/>
    <property type="match status" value="1"/>
</dbReference>
<dbReference type="EC" id="2.7.7.49" evidence="1"/>
<dbReference type="PANTHER" id="PTHR37984">
    <property type="entry name" value="PROTEIN CBG26694"/>
    <property type="match status" value="1"/>
</dbReference>
<dbReference type="KEGG" id="pda:120109256"/>
<dbReference type="GO" id="GO:0006508">
    <property type="term" value="P:proteolysis"/>
    <property type="evidence" value="ECO:0007669"/>
    <property type="project" value="UniProtKB-KW"/>
</dbReference>
<dbReference type="SUPFAM" id="SSF56672">
    <property type="entry name" value="DNA/RNA polymerases"/>
    <property type="match status" value="1"/>
</dbReference>
<dbReference type="RefSeq" id="XP_038978935.1">
    <property type="nucleotide sequence ID" value="XM_039123007.1"/>
</dbReference>
<dbReference type="InterPro" id="IPR041373">
    <property type="entry name" value="RT_RNaseH"/>
</dbReference>
<protein>
    <recommendedName>
        <fullName evidence="1">RNA-directed DNA polymerase</fullName>
        <ecNumber evidence="1">2.7.7.49</ecNumber>
    </recommendedName>
</protein>
<dbReference type="AlphaFoldDB" id="A0A8B8ZX96"/>
<dbReference type="InterPro" id="IPR000477">
    <property type="entry name" value="RT_dom"/>
</dbReference>
<keyword evidence="2" id="KW-0645">Protease</keyword>
<dbReference type="Gene3D" id="3.30.70.270">
    <property type="match status" value="2"/>
</dbReference>
<dbReference type="CDD" id="cd01647">
    <property type="entry name" value="RT_LTR"/>
    <property type="match status" value="1"/>
</dbReference>
<dbReference type="GeneID" id="120109256"/>
<dbReference type="PANTHER" id="PTHR37984:SF5">
    <property type="entry name" value="PROTEIN NYNRIN-LIKE"/>
    <property type="match status" value="1"/>
</dbReference>
<dbReference type="Gene3D" id="4.10.60.10">
    <property type="entry name" value="Zinc finger, CCHC-type"/>
    <property type="match status" value="1"/>
</dbReference>
<keyword evidence="3" id="KW-0808">Transferase</keyword>
<dbReference type="InterPro" id="IPR050951">
    <property type="entry name" value="Retrovirus_Pol_polyprotein"/>
</dbReference>
<reference evidence="12" key="1">
    <citation type="submission" date="2025-08" db="UniProtKB">
        <authorList>
            <consortium name="RefSeq"/>
        </authorList>
    </citation>
    <scope>IDENTIFICATION</scope>
    <source>
        <tissue evidence="12">Young leaves</tissue>
    </source>
</reference>
<evidence type="ECO:0000313" key="11">
    <source>
        <dbReference type="Proteomes" id="UP000228380"/>
    </source>
</evidence>
<dbReference type="InterPro" id="IPR043128">
    <property type="entry name" value="Rev_trsase/Diguanyl_cyclase"/>
</dbReference>
<dbReference type="InterPro" id="IPR021109">
    <property type="entry name" value="Peptidase_aspartic_dom_sf"/>
</dbReference>
<keyword evidence="4" id="KW-0548">Nucleotidyltransferase</keyword>
<dbReference type="Proteomes" id="UP000228380">
    <property type="component" value="Unplaced"/>
</dbReference>
<dbReference type="CDD" id="cd00303">
    <property type="entry name" value="retropepsin_like"/>
    <property type="match status" value="1"/>
</dbReference>
<feature type="compositionally biased region" description="Basic and acidic residues" evidence="9">
    <location>
        <begin position="299"/>
        <end position="310"/>
    </location>
</feature>
<keyword evidence="7" id="KW-0378">Hydrolase</keyword>
<evidence type="ECO:0000256" key="2">
    <source>
        <dbReference type="ARBA" id="ARBA00022670"/>
    </source>
</evidence>
<dbReference type="Gene3D" id="2.40.70.10">
    <property type="entry name" value="Acid Proteases"/>
    <property type="match status" value="1"/>
</dbReference>
<dbReference type="FunFam" id="3.10.10.10:FF:000007">
    <property type="entry name" value="Retrovirus-related Pol polyprotein from transposon 17.6-like Protein"/>
    <property type="match status" value="1"/>
</dbReference>
<dbReference type="InterPro" id="IPR043502">
    <property type="entry name" value="DNA/RNA_pol_sf"/>
</dbReference>
<dbReference type="InterPro" id="IPR005162">
    <property type="entry name" value="Retrotrans_gag_dom"/>
</dbReference>
<feature type="region of interest" description="Disordered" evidence="9">
    <location>
        <begin position="1"/>
        <end position="43"/>
    </location>
</feature>
<evidence type="ECO:0000256" key="4">
    <source>
        <dbReference type="ARBA" id="ARBA00022695"/>
    </source>
</evidence>
<dbReference type="GO" id="GO:0003964">
    <property type="term" value="F:RNA-directed DNA polymerase activity"/>
    <property type="evidence" value="ECO:0007669"/>
    <property type="project" value="UniProtKB-KW"/>
</dbReference>
<keyword evidence="8" id="KW-0695">RNA-directed DNA polymerase</keyword>
<dbReference type="GO" id="GO:0004519">
    <property type="term" value="F:endonuclease activity"/>
    <property type="evidence" value="ECO:0007669"/>
    <property type="project" value="UniProtKB-KW"/>
</dbReference>
<gene>
    <name evidence="12" type="primary">LOC120109256</name>
</gene>
<sequence>MPQRRARKTTISATDETPNWHADSTPQRVGSIPQQEGVMNPQTGQEPGLSQVMQTMVGLMQMQQQVQQQLLQQQAQLLQTQPQQGRGKQCEHRSSIAEFKRLAPPAFQGTTEPLEADNWLTEMEKAFAVLRCRDDEKLLFASYMLQEEAFNWWQMLEHKFEHDGEPLTWDKFRKAFYDKYFPRSVRTQKEQEFIHLKQRGMTVAEYEAKFTELAKFVPKLVEDEQDRVHKFEMGLKTEIRKQVVPYELTTYAAVVNKALIIEREVNEAFAERERNQKKRNRPAEFKGGNKNFKNPAQKPNKDRNPKNENGKCSRCGGNHEFANCPWVTGSCFHYGQKGHKIADCPQRNEIKSTQAMEGSQRPKTQGRVFALTQQDAQASNAVVTGTIPVFDIYAYVLFDPSATHSFISSSFIKTHNILCESMTTKFYVETPVGGMLSTDVICKACKIEIIDRELPVDLIVLDMRDFDVILGMNWLATYHASVDCHGKRVNFQIPEEPAFSFCGNQGTAFPHIISALQAGRMLRKGCTGYLASVIDIQQDELKIEDIPIVNEFSDVFFEELSGLPPDREIEFTIDLILGSGPISKAPYRMAPAELKELKDQLQDLLDKGFIRPSVSPWGAPVLFVKKKDGSMRLCIDYRELNKVTIKNKYPLPRIDDLFDQLQGAYVFSKIDLCTGYHQLKIKAEDVPKTAFRTRYGHYEFLVMPFGLTNAPAAFMDLMNRIFKSFLDRFVVVFIDDILIYSKGKEEHEEHLRSVLQLLRREKLYAKLKKCEFWLNEISFLGHIISGDGISVDPAKVEAVVQWNRPTNVSEIRSFLGMAGYYKRFMEGFSSIAIPLTRLTQKGVKFEWTEECERGFQELKRRLVTAPILTIPTGDDGFTIYSDASRKGLGCVLMQHGKVVAYASRQLKSYEQNYPTHDLELAAVIFALKIWRHHLYGVRCEVFTDHKSLKYIFTQKELNLRQRRWLELLKDYDLTINYHPGKANVVADALSRKSIGNMATLITSQLQILEDVRKLELEI</sequence>
<dbReference type="Pfam" id="PF08284">
    <property type="entry name" value="RVP_2"/>
    <property type="match status" value="1"/>
</dbReference>
<keyword evidence="5" id="KW-0540">Nuclease</keyword>
<accession>A0A8B8ZX96</accession>
<evidence type="ECO:0000256" key="8">
    <source>
        <dbReference type="ARBA" id="ARBA00022918"/>
    </source>
</evidence>
<feature type="region of interest" description="Disordered" evidence="9">
    <location>
        <begin position="270"/>
        <end position="310"/>
    </location>
</feature>
<dbReference type="Gene3D" id="3.10.10.10">
    <property type="entry name" value="HIV Type 1 Reverse Transcriptase, subunit A, domain 1"/>
    <property type="match status" value="1"/>
</dbReference>
<evidence type="ECO:0000256" key="9">
    <source>
        <dbReference type="SAM" id="MobiDB-lite"/>
    </source>
</evidence>
<proteinExistence type="predicted"/>
<dbReference type="CDD" id="cd09274">
    <property type="entry name" value="RNase_HI_RT_Ty3"/>
    <property type="match status" value="1"/>
</dbReference>
<dbReference type="Pfam" id="PF03732">
    <property type="entry name" value="Retrotrans_gag"/>
    <property type="match status" value="1"/>
</dbReference>
<evidence type="ECO:0000259" key="10">
    <source>
        <dbReference type="PROSITE" id="PS50878"/>
    </source>
</evidence>
<feature type="domain" description="Reverse transcriptase" evidence="10">
    <location>
        <begin position="605"/>
        <end position="784"/>
    </location>
</feature>
<dbReference type="FunFam" id="3.30.70.270:FF:000020">
    <property type="entry name" value="Transposon Tf2-6 polyprotein-like Protein"/>
    <property type="match status" value="1"/>
</dbReference>
<organism evidence="11 12">
    <name type="scientific">Phoenix dactylifera</name>
    <name type="common">Date palm</name>
    <dbReference type="NCBI Taxonomy" id="42345"/>
    <lineage>
        <taxon>Eukaryota</taxon>
        <taxon>Viridiplantae</taxon>
        <taxon>Streptophyta</taxon>
        <taxon>Embryophyta</taxon>
        <taxon>Tracheophyta</taxon>
        <taxon>Spermatophyta</taxon>
        <taxon>Magnoliopsida</taxon>
        <taxon>Liliopsida</taxon>
        <taxon>Arecaceae</taxon>
        <taxon>Coryphoideae</taxon>
        <taxon>Phoeniceae</taxon>
        <taxon>Phoenix</taxon>
    </lineage>
</organism>
<evidence type="ECO:0000256" key="3">
    <source>
        <dbReference type="ARBA" id="ARBA00022679"/>
    </source>
</evidence>
<keyword evidence="11" id="KW-1185">Reference proteome</keyword>
<evidence type="ECO:0000256" key="5">
    <source>
        <dbReference type="ARBA" id="ARBA00022722"/>
    </source>
</evidence>
<dbReference type="Pfam" id="PF00078">
    <property type="entry name" value="RVT_1"/>
    <property type="match status" value="1"/>
</dbReference>